<dbReference type="Pfam" id="PF12728">
    <property type="entry name" value="HTH_17"/>
    <property type="match status" value="1"/>
</dbReference>
<accession>A0A1G4WKS5</accession>
<organism evidence="2 3">
    <name type="scientific">Mycolicibacterium fluoranthenivorans</name>
    <dbReference type="NCBI Taxonomy" id="258505"/>
    <lineage>
        <taxon>Bacteria</taxon>
        <taxon>Bacillati</taxon>
        <taxon>Actinomycetota</taxon>
        <taxon>Actinomycetes</taxon>
        <taxon>Mycobacteriales</taxon>
        <taxon>Mycobacteriaceae</taxon>
        <taxon>Mycolicibacterium</taxon>
    </lineage>
</organism>
<feature type="domain" description="Helix-turn-helix" evidence="1">
    <location>
        <begin position="89"/>
        <end position="131"/>
    </location>
</feature>
<dbReference type="InterPro" id="IPR041657">
    <property type="entry name" value="HTH_17"/>
</dbReference>
<evidence type="ECO:0000313" key="3">
    <source>
        <dbReference type="Proteomes" id="UP000199707"/>
    </source>
</evidence>
<sequence length="137" mass="15271">MTPRRRPVPSLEVRIAQHITSDGSAIITPRIARWLEQNANMTADRRIRLRDTDPEAYVAFAALHLAACRSDCGTSQVAAQKNTTQLDMWLSTKQAAKALNVTDRCVRNWCTTGRLHAQLVGARWLINPSSIALHQIA</sequence>
<evidence type="ECO:0000259" key="1">
    <source>
        <dbReference type="Pfam" id="PF12728"/>
    </source>
</evidence>
<evidence type="ECO:0000313" key="2">
    <source>
        <dbReference type="EMBL" id="SCX24771.1"/>
    </source>
</evidence>
<name>A0A1G4WKS5_9MYCO</name>
<dbReference type="Proteomes" id="UP000199707">
    <property type="component" value="Unassembled WGS sequence"/>
</dbReference>
<dbReference type="EMBL" id="FMUB01000007">
    <property type="protein sequence ID" value="SCX24771.1"/>
    <property type="molecule type" value="Genomic_DNA"/>
</dbReference>
<dbReference type="AlphaFoldDB" id="A0A1G4WKS5"/>
<dbReference type="InterPro" id="IPR009061">
    <property type="entry name" value="DNA-bd_dom_put_sf"/>
</dbReference>
<protein>
    <submittedName>
        <fullName evidence="2">DNA binding domain-containing protein, excisionase family</fullName>
    </submittedName>
</protein>
<dbReference type="STRING" id="1502745.SAMN02799620_03774"/>
<gene>
    <name evidence="2" type="ORF">SAMN02799620_03774</name>
</gene>
<proteinExistence type="predicted"/>
<reference evidence="3" key="1">
    <citation type="submission" date="2016-10" db="EMBL/GenBank/DDBJ databases">
        <authorList>
            <person name="Varghese N."/>
            <person name="Submissions S."/>
        </authorList>
    </citation>
    <scope>NUCLEOTIDE SEQUENCE [LARGE SCALE GENOMIC DNA]</scope>
    <source>
        <strain evidence="3">UNC267MFSha1.1M11</strain>
    </source>
</reference>
<dbReference type="SUPFAM" id="SSF46955">
    <property type="entry name" value="Putative DNA-binding domain"/>
    <property type="match status" value="1"/>
</dbReference>